<dbReference type="AlphaFoldDB" id="A0A5C6AZW5"/>
<dbReference type="Proteomes" id="UP000320735">
    <property type="component" value="Unassembled WGS sequence"/>
</dbReference>
<comment type="caution">
    <text evidence="1">The sequence shown here is derived from an EMBL/GenBank/DDBJ whole genome shotgun (WGS) entry which is preliminary data.</text>
</comment>
<dbReference type="EMBL" id="SJPP01000004">
    <property type="protein sequence ID" value="TWU05260.1"/>
    <property type="molecule type" value="Genomic_DNA"/>
</dbReference>
<evidence type="ECO:0000313" key="1">
    <source>
        <dbReference type="EMBL" id="TWU05260.1"/>
    </source>
</evidence>
<evidence type="ECO:0000313" key="2">
    <source>
        <dbReference type="Proteomes" id="UP000320735"/>
    </source>
</evidence>
<reference evidence="1 2" key="1">
    <citation type="submission" date="2019-02" db="EMBL/GenBank/DDBJ databases">
        <title>Deep-cultivation of Planctomycetes and their phenomic and genomic characterization uncovers novel biology.</title>
        <authorList>
            <person name="Wiegand S."/>
            <person name="Jogler M."/>
            <person name="Boedeker C."/>
            <person name="Pinto D."/>
            <person name="Vollmers J."/>
            <person name="Rivas-Marin E."/>
            <person name="Kohn T."/>
            <person name="Peeters S.H."/>
            <person name="Heuer A."/>
            <person name="Rast P."/>
            <person name="Oberbeckmann S."/>
            <person name="Bunk B."/>
            <person name="Jeske O."/>
            <person name="Meyerdierks A."/>
            <person name="Storesund J.E."/>
            <person name="Kallscheuer N."/>
            <person name="Luecker S."/>
            <person name="Lage O.M."/>
            <person name="Pohl T."/>
            <person name="Merkel B.J."/>
            <person name="Hornburger P."/>
            <person name="Mueller R.-W."/>
            <person name="Bruemmer F."/>
            <person name="Labrenz M."/>
            <person name="Spormann A.M."/>
            <person name="Op Den Camp H."/>
            <person name="Overmann J."/>
            <person name="Amann R."/>
            <person name="Jetten M.S.M."/>
            <person name="Mascher T."/>
            <person name="Medema M.H."/>
            <person name="Devos D.P."/>
            <person name="Kaster A.-K."/>
            <person name="Ovreas L."/>
            <person name="Rohde M."/>
            <person name="Galperin M.Y."/>
            <person name="Jogler C."/>
        </authorList>
    </citation>
    <scope>NUCLEOTIDE SEQUENCE [LARGE SCALE GENOMIC DNA]</scope>
    <source>
        <strain evidence="1 2">CA54</strain>
    </source>
</reference>
<name>A0A5C6AZW5_9PLAN</name>
<sequence>MAFVGMVFKRGNNGLGWVPEDRDEIHCGSSPCEDNPANLSKDAPVDRMFELVWLSSHFVRYLTKQFVCHTPIDQLQLRILTLRKRCFPTDFKTNQAK</sequence>
<keyword evidence="2" id="KW-1185">Reference proteome</keyword>
<proteinExistence type="predicted"/>
<organism evidence="1 2">
    <name type="scientific">Symmachiella macrocystis</name>
    <dbReference type="NCBI Taxonomy" id="2527985"/>
    <lineage>
        <taxon>Bacteria</taxon>
        <taxon>Pseudomonadati</taxon>
        <taxon>Planctomycetota</taxon>
        <taxon>Planctomycetia</taxon>
        <taxon>Planctomycetales</taxon>
        <taxon>Planctomycetaceae</taxon>
        <taxon>Symmachiella</taxon>
    </lineage>
</organism>
<gene>
    <name evidence="1" type="ORF">CA54_59480</name>
</gene>
<accession>A0A5C6AZW5</accession>
<protein>
    <submittedName>
        <fullName evidence="1">Uncharacterized protein</fullName>
    </submittedName>
</protein>